<gene>
    <name evidence="1" type="ORF">SAMN05444368_1083</name>
</gene>
<evidence type="ECO:0000313" key="1">
    <source>
        <dbReference type="EMBL" id="SIN67645.1"/>
    </source>
</evidence>
<dbReference type="PANTHER" id="PTHR30087:SF1">
    <property type="entry name" value="HYPOTHETICAL CYTOSOLIC PROTEIN"/>
    <property type="match status" value="1"/>
</dbReference>
<proteinExistence type="predicted"/>
<comment type="caution">
    <text evidence="1">The sequence shown here is derived from an EMBL/GenBank/DDBJ whole genome shotgun (WGS) entry which is preliminary data.</text>
</comment>
<organism evidence="1 2">
    <name type="scientific">Acetomicrobium flavidum</name>
    <dbReference type="NCBI Taxonomy" id="49896"/>
    <lineage>
        <taxon>Bacteria</taxon>
        <taxon>Thermotogati</taxon>
        <taxon>Synergistota</taxon>
        <taxon>Synergistia</taxon>
        <taxon>Synergistales</taxon>
        <taxon>Acetomicrobiaceae</taxon>
        <taxon>Acetomicrobium</taxon>
    </lineage>
</organism>
<keyword evidence="2" id="KW-1185">Reference proteome</keyword>
<dbReference type="PANTHER" id="PTHR30087">
    <property type="entry name" value="INNER MEMBRANE PROTEIN"/>
    <property type="match status" value="1"/>
</dbReference>
<dbReference type="Pfam" id="PF04463">
    <property type="entry name" value="2-thiour_desulf"/>
    <property type="match status" value="1"/>
</dbReference>
<dbReference type="Proteomes" id="UP000185093">
    <property type="component" value="Unassembled WGS sequence"/>
</dbReference>
<dbReference type="InterPro" id="IPR007553">
    <property type="entry name" value="2-thiour_desulf"/>
</dbReference>
<protein>
    <submittedName>
        <fullName evidence="1">Uncharacterized conserved protein YbbK, DUF523 family</fullName>
    </submittedName>
</protein>
<accession>A0ABY1JD56</accession>
<reference evidence="1 2" key="1">
    <citation type="submission" date="2016-11" db="EMBL/GenBank/DDBJ databases">
        <authorList>
            <person name="Varghese N."/>
            <person name="Submissions S."/>
        </authorList>
    </citation>
    <scope>NUCLEOTIDE SEQUENCE [LARGE SCALE GENOMIC DNA]</scope>
    <source>
        <strain evidence="1 2">DSM 20664</strain>
    </source>
</reference>
<sequence length="160" mass="17539">MLVSACLAGCCCRYNGKAYGNEPLRSLARQGLIEVACPETLGGLPVPRPRAEIVGGTGDDVLLGRACVLNEYGKDVTDIFLRGAFYVLEIVQREGIKHAILKDKSPSCGVYRVYDGSFKGMLRKGRGVTSALLYRHGVTLFSEDEVWGKHFLELLSIDDR</sequence>
<dbReference type="EMBL" id="FSQZ01000001">
    <property type="protein sequence ID" value="SIN67645.1"/>
    <property type="molecule type" value="Genomic_DNA"/>
</dbReference>
<name>A0ABY1JD56_9BACT</name>
<evidence type="ECO:0000313" key="2">
    <source>
        <dbReference type="Proteomes" id="UP000185093"/>
    </source>
</evidence>